<reference evidence="1 2" key="1">
    <citation type="submission" date="2018-03" db="EMBL/GenBank/DDBJ databases">
        <authorList>
            <person name="Fogelqvist J."/>
        </authorList>
    </citation>
    <scope>NUCLEOTIDE SEQUENCE [LARGE SCALE GENOMIC DNA]</scope>
</reference>
<dbReference type="Proteomes" id="UP000290189">
    <property type="component" value="Unassembled WGS sequence"/>
</dbReference>
<gene>
    <name evidence="1" type="ORF">PLBR_LOCUS6039</name>
</gene>
<name>A0A3P3YFB2_PLABS</name>
<dbReference type="AlphaFoldDB" id="A0A3P3YFB2"/>
<geneLocation type="mitochondrion" evidence="1"/>
<evidence type="ECO:0000313" key="1">
    <source>
        <dbReference type="EMBL" id="SPQ98824.1"/>
    </source>
</evidence>
<keyword evidence="1" id="KW-0496">Mitochondrion</keyword>
<protein>
    <submittedName>
        <fullName evidence="1">Uncharacterized protein</fullName>
    </submittedName>
</protein>
<organism evidence="1 2">
    <name type="scientific">Plasmodiophora brassicae</name>
    <name type="common">Clubroot disease agent</name>
    <dbReference type="NCBI Taxonomy" id="37360"/>
    <lineage>
        <taxon>Eukaryota</taxon>
        <taxon>Sar</taxon>
        <taxon>Rhizaria</taxon>
        <taxon>Endomyxa</taxon>
        <taxon>Phytomyxea</taxon>
        <taxon>Plasmodiophorida</taxon>
        <taxon>Plasmodiophoridae</taxon>
        <taxon>Plasmodiophora</taxon>
    </lineage>
</organism>
<proteinExistence type="predicted"/>
<accession>A0A3P3YFB2</accession>
<evidence type="ECO:0000313" key="2">
    <source>
        <dbReference type="Proteomes" id="UP000290189"/>
    </source>
</evidence>
<sequence length="166" mass="18748">MREDWSVAPGAELLDRPDISVIEHDMDSDDLEIALAIVESDCECPEVLTERLADAGLGCGWTAITADDPNLLVDIADYDVGTFARLRINRRTFIIWRFTPTATADQLKAAKWAAKQEEAGEASLSRSYRYWSSEEMENLRLGHDRSAVHLRQKWRNMSKHANASEP</sequence>
<dbReference type="EMBL" id="OVEO01000010">
    <property type="protein sequence ID" value="SPQ98824.1"/>
    <property type="molecule type" value="Genomic_DNA"/>
</dbReference>